<proteinExistence type="predicted"/>
<protein>
    <submittedName>
        <fullName evidence="1">Uncharacterized protein</fullName>
    </submittedName>
</protein>
<name>A0A7J6WJ56_THATH</name>
<evidence type="ECO:0000313" key="2">
    <source>
        <dbReference type="Proteomes" id="UP000554482"/>
    </source>
</evidence>
<dbReference type="Proteomes" id="UP000554482">
    <property type="component" value="Unassembled WGS sequence"/>
</dbReference>
<dbReference type="AlphaFoldDB" id="A0A7J6WJ56"/>
<accession>A0A7J6WJ56</accession>
<comment type="caution">
    <text evidence="1">The sequence shown here is derived from an EMBL/GenBank/DDBJ whole genome shotgun (WGS) entry which is preliminary data.</text>
</comment>
<gene>
    <name evidence="1" type="ORF">FRX31_013486</name>
</gene>
<keyword evidence="2" id="KW-1185">Reference proteome</keyword>
<sequence>MCGSGSGRKVYPSLSSLAISYQEGASQLQIDMHFVGRTLNTCFSSVSSQGKCGWRLGVDYH</sequence>
<reference evidence="1 2" key="1">
    <citation type="submission" date="2020-06" db="EMBL/GenBank/DDBJ databases">
        <title>Transcriptomic and genomic resources for Thalictrum thalictroides and T. hernandezii: Facilitating candidate gene discovery in an emerging model plant lineage.</title>
        <authorList>
            <person name="Arias T."/>
            <person name="Riano-Pachon D.M."/>
            <person name="Di Stilio V.S."/>
        </authorList>
    </citation>
    <scope>NUCLEOTIDE SEQUENCE [LARGE SCALE GENOMIC DNA]</scope>
    <source>
        <strain evidence="2">cv. WT478/WT964</strain>
        <tissue evidence="1">Leaves</tissue>
    </source>
</reference>
<organism evidence="1 2">
    <name type="scientific">Thalictrum thalictroides</name>
    <name type="common">Rue-anemone</name>
    <name type="synonym">Anemone thalictroides</name>
    <dbReference type="NCBI Taxonomy" id="46969"/>
    <lineage>
        <taxon>Eukaryota</taxon>
        <taxon>Viridiplantae</taxon>
        <taxon>Streptophyta</taxon>
        <taxon>Embryophyta</taxon>
        <taxon>Tracheophyta</taxon>
        <taxon>Spermatophyta</taxon>
        <taxon>Magnoliopsida</taxon>
        <taxon>Ranunculales</taxon>
        <taxon>Ranunculaceae</taxon>
        <taxon>Thalictroideae</taxon>
        <taxon>Thalictrum</taxon>
    </lineage>
</organism>
<dbReference type="EMBL" id="JABWDY010015337">
    <property type="protein sequence ID" value="KAF5196927.1"/>
    <property type="molecule type" value="Genomic_DNA"/>
</dbReference>
<evidence type="ECO:0000313" key="1">
    <source>
        <dbReference type="EMBL" id="KAF5196927.1"/>
    </source>
</evidence>